<organism evidence="1 2">
    <name type="scientific">Amblyomma americanum</name>
    <name type="common">Lone star tick</name>
    <dbReference type="NCBI Taxonomy" id="6943"/>
    <lineage>
        <taxon>Eukaryota</taxon>
        <taxon>Metazoa</taxon>
        <taxon>Ecdysozoa</taxon>
        <taxon>Arthropoda</taxon>
        <taxon>Chelicerata</taxon>
        <taxon>Arachnida</taxon>
        <taxon>Acari</taxon>
        <taxon>Parasitiformes</taxon>
        <taxon>Ixodida</taxon>
        <taxon>Ixodoidea</taxon>
        <taxon>Ixodidae</taxon>
        <taxon>Amblyomminae</taxon>
        <taxon>Amblyomma</taxon>
    </lineage>
</organism>
<dbReference type="Proteomes" id="UP001321473">
    <property type="component" value="Unassembled WGS sequence"/>
</dbReference>
<comment type="caution">
    <text evidence="1">The sequence shown here is derived from an EMBL/GenBank/DDBJ whole genome shotgun (WGS) entry which is preliminary data.</text>
</comment>
<accession>A0AAQ4E7N5</accession>
<sequence length="67" mass="7808">MQRDATLCCMTSCPPWTSEILKPRMWLQWAKPNSGMLSYRGEILVAFLQAPFDANRKEVYRKEGSLR</sequence>
<dbReference type="AlphaFoldDB" id="A0AAQ4E7N5"/>
<dbReference type="EMBL" id="JARKHS020020708">
    <property type="protein sequence ID" value="KAK8770678.1"/>
    <property type="molecule type" value="Genomic_DNA"/>
</dbReference>
<reference evidence="1 2" key="1">
    <citation type="journal article" date="2023" name="Arcadia Sci">
        <title>De novo assembly of a long-read Amblyomma americanum tick genome.</title>
        <authorList>
            <person name="Chou S."/>
            <person name="Poskanzer K.E."/>
            <person name="Rollins M."/>
            <person name="Thuy-Boun P.S."/>
        </authorList>
    </citation>
    <scope>NUCLEOTIDE SEQUENCE [LARGE SCALE GENOMIC DNA]</scope>
    <source>
        <strain evidence="1">F_SG_1</strain>
        <tissue evidence="1">Salivary glands</tissue>
    </source>
</reference>
<proteinExistence type="predicted"/>
<name>A0AAQ4E7N5_AMBAM</name>
<evidence type="ECO:0000313" key="2">
    <source>
        <dbReference type="Proteomes" id="UP001321473"/>
    </source>
</evidence>
<evidence type="ECO:0000313" key="1">
    <source>
        <dbReference type="EMBL" id="KAK8770678.1"/>
    </source>
</evidence>
<keyword evidence="2" id="KW-1185">Reference proteome</keyword>
<gene>
    <name evidence="1" type="ORF">V5799_012856</name>
</gene>
<protein>
    <submittedName>
        <fullName evidence="1">Uncharacterized protein</fullName>
    </submittedName>
</protein>